<reference evidence="3 5" key="2">
    <citation type="submission" date="2018-07" db="EMBL/GenBank/DDBJ databases">
        <title>Genomic Encyclopedia of Type Strains, Phase IV (KMG-IV): sequencing the most valuable type-strain genomes for metagenomic binning, comparative biology and taxonomic classification.</title>
        <authorList>
            <person name="Goeker M."/>
        </authorList>
    </citation>
    <scope>NUCLEOTIDE SEQUENCE [LARGE SCALE GENOMIC DNA]</scope>
    <source>
        <strain evidence="3 5">DSM 19728</strain>
    </source>
</reference>
<dbReference type="AlphaFoldDB" id="A0A562PU69"/>
<dbReference type="EMBL" id="QQBA01000006">
    <property type="protein sequence ID" value="RDI55030.1"/>
    <property type="molecule type" value="Genomic_DNA"/>
</dbReference>
<feature type="modified residue" description="4-aspartylphosphate" evidence="1">
    <location>
        <position position="66"/>
    </location>
</feature>
<comment type="caution">
    <text evidence="4">The sequence shown here is derived from an EMBL/GenBank/DDBJ whole genome shotgun (WGS) entry which is preliminary data.</text>
</comment>
<dbReference type="PANTHER" id="PTHR44520:SF2">
    <property type="entry name" value="RESPONSE REGULATOR RCP1"/>
    <property type="match status" value="1"/>
</dbReference>
<dbReference type="SMART" id="SM00448">
    <property type="entry name" value="REC"/>
    <property type="match status" value="1"/>
</dbReference>
<organism evidence="4 6">
    <name type="scientific">Flavobacterium glaciei</name>
    <dbReference type="NCBI Taxonomy" id="386300"/>
    <lineage>
        <taxon>Bacteria</taxon>
        <taxon>Pseudomonadati</taxon>
        <taxon>Bacteroidota</taxon>
        <taxon>Flavobacteriia</taxon>
        <taxon>Flavobacteriales</taxon>
        <taxon>Flavobacteriaceae</taxon>
        <taxon>Flavobacterium</taxon>
    </lineage>
</organism>
<name>A0A562PU69_9FLAO</name>
<dbReference type="InterPro" id="IPR011006">
    <property type="entry name" value="CheY-like_superfamily"/>
</dbReference>
<dbReference type="PANTHER" id="PTHR44520">
    <property type="entry name" value="RESPONSE REGULATOR RCP1-RELATED"/>
    <property type="match status" value="1"/>
</dbReference>
<evidence type="ECO:0000313" key="4">
    <source>
        <dbReference type="EMBL" id="TWI47938.1"/>
    </source>
</evidence>
<dbReference type="SUPFAM" id="SSF52172">
    <property type="entry name" value="CheY-like"/>
    <property type="match status" value="1"/>
</dbReference>
<evidence type="ECO:0000256" key="1">
    <source>
        <dbReference type="PROSITE-ProRule" id="PRU00169"/>
    </source>
</evidence>
<accession>A0A562PU69</accession>
<dbReference type="Proteomes" id="UP000321392">
    <property type="component" value="Unassembled WGS sequence"/>
</dbReference>
<dbReference type="PROSITE" id="PS50110">
    <property type="entry name" value="RESPONSE_REGULATORY"/>
    <property type="match status" value="1"/>
</dbReference>
<dbReference type="OrthoDB" id="673128at2"/>
<dbReference type="Proteomes" id="UP000254518">
    <property type="component" value="Unassembled WGS sequence"/>
</dbReference>
<feature type="domain" description="Response regulatory" evidence="2">
    <location>
        <begin position="5"/>
        <end position="135"/>
    </location>
</feature>
<evidence type="ECO:0000313" key="5">
    <source>
        <dbReference type="Proteomes" id="UP000254518"/>
    </source>
</evidence>
<evidence type="ECO:0000313" key="6">
    <source>
        <dbReference type="Proteomes" id="UP000321392"/>
    </source>
</evidence>
<dbReference type="RefSeq" id="WP_114754199.1">
    <property type="nucleotide sequence ID" value="NZ_QQBA01000006.1"/>
</dbReference>
<keyword evidence="5" id="KW-1185">Reference proteome</keyword>
<dbReference type="Gene3D" id="3.40.50.2300">
    <property type="match status" value="1"/>
</dbReference>
<proteinExistence type="predicted"/>
<dbReference type="EMBL" id="VLKX01000006">
    <property type="protein sequence ID" value="TWI47938.1"/>
    <property type="molecule type" value="Genomic_DNA"/>
</dbReference>
<dbReference type="InterPro" id="IPR052893">
    <property type="entry name" value="TCS_response_regulator"/>
</dbReference>
<reference evidence="4" key="3">
    <citation type="submission" date="2019-07" db="EMBL/GenBank/DDBJ databases">
        <authorList>
            <person name="Whitman W."/>
            <person name="Huntemann M."/>
            <person name="Clum A."/>
            <person name="Pillay M."/>
            <person name="Palaniappan K."/>
            <person name="Varghese N."/>
            <person name="Mikhailova N."/>
            <person name="Stamatis D."/>
            <person name="Reddy T."/>
            <person name="Daum C."/>
            <person name="Shapiro N."/>
            <person name="Ivanova N."/>
            <person name="Kyrpides N."/>
            <person name="Woyke T."/>
        </authorList>
    </citation>
    <scope>NUCLEOTIDE SEQUENCE</scope>
    <source>
        <strain evidence="4">CGMCC 1.5380</strain>
    </source>
</reference>
<sequence>MTKKTIWVIDDDLIYQIIVNKILKRCDMFSAIATFKNGREAIDALQDIVNNTLKNSTILPDIILLDINMPIMDGWEFMEKMGGIKSKFSKQISVYIVSSSIAVEDKNKSKTYSDILGYLSKPISINDIELIASND</sequence>
<keyword evidence="1" id="KW-0597">Phosphoprotein</keyword>
<dbReference type="GO" id="GO:0000160">
    <property type="term" value="P:phosphorelay signal transduction system"/>
    <property type="evidence" value="ECO:0007669"/>
    <property type="project" value="InterPro"/>
</dbReference>
<dbReference type="Pfam" id="PF00072">
    <property type="entry name" value="Response_reg"/>
    <property type="match status" value="1"/>
</dbReference>
<protein>
    <submittedName>
        <fullName evidence="4">Response regulator receiver domain-containing protein</fullName>
    </submittedName>
</protein>
<dbReference type="InterPro" id="IPR001789">
    <property type="entry name" value="Sig_transdc_resp-reg_receiver"/>
</dbReference>
<evidence type="ECO:0000313" key="3">
    <source>
        <dbReference type="EMBL" id="RDI55030.1"/>
    </source>
</evidence>
<gene>
    <name evidence="3" type="ORF">DFR66_106139</name>
    <name evidence="4" type="ORF">IQ02_01526</name>
</gene>
<reference evidence="4 6" key="1">
    <citation type="journal article" date="2015" name="Stand. Genomic Sci.">
        <title>Genomic Encyclopedia of Bacterial and Archaeal Type Strains, Phase III: the genomes of soil and plant-associated and newly described type strains.</title>
        <authorList>
            <person name="Whitman W.B."/>
            <person name="Woyke T."/>
            <person name="Klenk H.P."/>
            <person name="Zhou Y."/>
            <person name="Lilburn T.G."/>
            <person name="Beck B.J."/>
            <person name="De Vos P."/>
            <person name="Vandamme P."/>
            <person name="Eisen J.A."/>
            <person name="Garrity G."/>
            <person name="Hugenholtz P."/>
            <person name="Kyrpides N.C."/>
        </authorList>
    </citation>
    <scope>NUCLEOTIDE SEQUENCE [LARGE SCALE GENOMIC DNA]</scope>
    <source>
        <strain evidence="4 6">CGMCC 1.5380</strain>
    </source>
</reference>
<evidence type="ECO:0000259" key="2">
    <source>
        <dbReference type="PROSITE" id="PS50110"/>
    </source>
</evidence>